<feature type="binding site" evidence="3">
    <location>
        <position position="212"/>
    </location>
    <ligand>
        <name>Mg(2+)</name>
        <dbReference type="ChEBI" id="CHEBI:18420"/>
    </ligand>
</feature>
<dbReference type="OrthoDB" id="5818554at2759"/>
<feature type="binding site" evidence="3">
    <location>
        <position position="393"/>
    </location>
    <ligand>
        <name>Zn(2+)</name>
        <dbReference type="ChEBI" id="CHEBI:29105"/>
        <label>2</label>
    </ligand>
</feature>
<keyword evidence="3" id="KW-0460">Magnesium</keyword>
<dbReference type="STRING" id="149040.A0A194XN03"/>
<dbReference type="Pfam" id="PF00245">
    <property type="entry name" value="Alk_phosphatase"/>
    <property type="match status" value="1"/>
</dbReference>
<dbReference type="EC" id="3.1.3.1" evidence="1"/>
<feature type="binding site" evidence="3">
    <location>
        <position position="357"/>
    </location>
    <ligand>
        <name>Zn(2+)</name>
        <dbReference type="ChEBI" id="CHEBI:29105"/>
        <label>2</label>
    </ligand>
</feature>
<dbReference type="PANTHER" id="PTHR11596:SF72">
    <property type="entry name" value="ALKALINE PHOSPHATASE"/>
    <property type="match status" value="1"/>
</dbReference>
<dbReference type="KEGG" id="psco:LY89DRAFT_694933"/>
<dbReference type="GeneID" id="28826463"/>
<feature type="binding site" evidence="3">
    <location>
        <position position="392"/>
    </location>
    <ligand>
        <name>Zn(2+)</name>
        <dbReference type="ChEBI" id="CHEBI:29105"/>
        <label>2</label>
    </ligand>
</feature>
<gene>
    <name evidence="5" type="ORF">LY89DRAFT_694933</name>
</gene>
<protein>
    <recommendedName>
        <fullName evidence="1">alkaline phosphatase</fullName>
        <ecNumber evidence="1">3.1.3.1</ecNumber>
    </recommendedName>
</protein>
<accession>A0A194XN03</accession>
<reference evidence="5 6" key="1">
    <citation type="submission" date="2015-10" db="EMBL/GenBank/DDBJ databases">
        <title>Full genome of DAOMC 229536 Phialocephala scopiformis, a fungal endophyte of spruce producing the potent anti-insectan compound rugulosin.</title>
        <authorList>
            <consortium name="DOE Joint Genome Institute"/>
            <person name="Walker A.K."/>
            <person name="Frasz S.L."/>
            <person name="Seifert K.A."/>
            <person name="Miller J.D."/>
            <person name="Mondo S.J."/>
            <person name="Labutti K."/>
            <person name="Lipzen A."/>
            <person name="Dockter R."/>
            <person name="Kennedy M."/>
            <person name="Grigoriev I.V."/>
            <person name="Spatafora J.W."/>
        </authorList>
    </citation>
    <scope>NUCLEOTIDE SEQUENCE [LARGE SCALE GENOMIC DNA]</scope>
    <source>
        <strain evidence="5 6">CBS 120377</strain>
    </source>
</reference>
<dbReference type="GO" id="GO:0004035">
    <property type="term" value="F:alkaline phosphatase activity"/>
    <property type="evidence" value="ECO:0007669"/>
    <property type="project" value="UniProtKB-EC"/>
</dbReference>
<dbReference type="RefSeq" id="XP_018075861.1">
    <property type="nucleotide sequence ID" value="XM_018216737.1"/>
</dbReference>
<dbReference type="InterPro" id="IPR001952">
    <property type="entry name" value="Alkaline_phosphatase"/>
</dbReference>
<sequence>MVRHAEVNVESKGYISYEVICYKYSISIPLLFSLISRSWRNIHTEREVSTSFLKAKDLFAQDAHSPSIVRVTSKVYRRVALYEPGEYVATLNYYNGTQTVANWLVRPLQQQKRAKSVILFICDGMTTNMITAARLIGHKSINGKYHKFPVLGHQMTHSLDSYITDSVNSASALYSEHRSTVNALGGVETIVEILTRIWGSAIGVVSTAFIADATPIALNGHTRLRSQYGNLIDQALRGVTNYTWTPFSGPDVFFGAGAKRFIAGSRSFQGKDYYNEFANSGYTVSLNKTSLLKVSNATKALGIFCTSNLQCGNKKPVLDLPGLKEMTLKAIDILYARGGDKGFFMMSEAASIDKHMHTLDYHRALGDLLELDDTVNATKLKLDQTLIIVTADHGHGFVVFGSADTKYLSSKFDDREKRNAIVEYTNSGLSQYTVTNASISYNTGANFPVNWNPRYTLAQDVGANPDHRENYRVHKSGPRLPATNVTGFSNDDYFICSSEAQGVHSLTDVPVFAMGPCQELFGGVYGNIDIFFNMANCLGLARPNNATGTTPSNGAQRGLRAGMLVFQMAIGWVALSI</sequence>
<comment type="similarity">
    <text evidence="4">Belongs to the alkaline phosphatase family.</text>
</comment>
<dbReference type="PRINTS" id="PR00113">
    <property type="entry name" value="ALKPHPHTASE"/>
</dbReference>
<dbReference type="PANTHER" id="PTHR11596">
    <property type="entry name" value="ALKALINE PHOSPHATASE"/>
    <property type="match status" value="1"/>
</dbReference>
<feature type="binding site" evidence="3">
    <location>
        <position position="504"/>
    </location>
    <ligand>
        <name>Zn(2+)</name>
        <dbReference type="ChEBI" id="CHEBI:29105"/>
        <label>2</label>
    </ligand>
</feature>
<feature type="binding site" evidence="3">
    <location>
        <position position="348"/>
    </location>
    <ligand>
        <name>Mg(2+)</name>
        <dbReference type="ChEBI" id="CHEBI:18420"/>
    </ligand>
</feature>
<keyword evidence="3" id="KW-0479">Metal-binding</keyword>
<dbReference type="EMBL" id="KQ947408">
    <property type="protein sequence ID" value="KUJ21506.1"/>
    <property type="molecule type" value="Genomic_DNA"/>
</dbReference>
<keyword evidence="6" id="KW-1185">Reference proteome</keyword>
<proteinExistence type="inferred from homology"/>
<dbReference type="InterPro" id="IPR017850">
    <property type="entry name" value="Alkaline_phosphatase_core_sf"/>
</dbReference>
<dbReference type="Proteomes" id="UP000070700">
    <property type="component" value="Unassembled WGS sequence"/>
</dbReference>
<feature type="binding site" evidence="3">
    <location>
        <position position="353"/>
    </location>
    <ligand>
        <name>Zn(2+)</name>
        <dbReference type="ChEBI" id="CHEBI:29105"/>
        <label>1</label>
    </ligand>
</feature>
<evidence type="ECO:0000313" key="6">
    <source>
        <dbReference type="Proteomes" id="UP000070700"/>
    </source>
</evidence>
<organism evidence="5 6">
    <name type="scientific">Mollisia scopiformis</name>
    <name type="common">Conifer needle endophyte fungus</name>
    <name type="synonym">Phialocephala scopiformis</name>
    <dbReference type="NCBI Taxonomy" id="149040"/>
    <lineage>
        <taxon>Eukaryota</taxon>
        <taxon>Fungi</taxon>
        <taxon>Dikarya</taxon>
        <taxon>Ascomycota</taxon>
        <taxon>Pezizomycotina</taxon>
        <taxon>Leotiomycetes</taxon>
        <taxon>Helotiales</taxon>
        <taxon>Mollisiaceae</taxon>
        <taxon>Mollisia</taxon>
    </lineage>
</organism>
<keyword evidence="3" id="KW-0862">Zinc</keyword>
<evidence type="ECO:0000256" key="1">
    <source>
        <dbReference type="ARBA" id="ARBA00012647"/>
    </source>
</evidence>
<evidence type="ECO:0000313" key="5">
    <source>
        <dbReference type="EMBL" id="KUJ21506.1"/>
    </source>
</evidence>
<evidence type="ECO:0000256" key="4">
    <source>
        <dbReference type="RuleBase" id="RU003946"/>
    </source>
</evidence>
<feature type="binding site" evidence="3">
    <location>
        <position position="214"/>
    </location>
    <ligand>
        <name>Mg(2+)</name>
        <dbReference type="ChEBI" id="CHEBI:18420"/>
    </ligand>
</feature>
<evidence type="ECO:0000256" key="2">
    <source>
        <dbReference type="PIRSR" id="PIRSR601952-1"/>
    </source>
</evidence>
<dbReference type="Gene3D" id="3.40.720.10">
    <property type="entry name" value="Alkaline Phosphatase, subunit A"/>
    <property type="match status" value="1"/>
</dbReference>
<dbReference type="AlphaFoldDB" id="A0A194XN03"/>
<dbReference type="GO" id="GO:0046872">
    <property type="term" value="F:metal ion binding"/>
    <property type="evidence" value="ECO:0007669"/>
    <property type="project" value="UniProtKB-KW"/>
</dbReference>
<dbReference type="SUPFAM" id="SSF53649">
    <property type="entry name" value="Alkaline phosphatase-like"/>
    <property type="match status" value="1"/>
</dbReference>
<feature type="binding site" evidence="3">
    <location>
        <position position="123"/>
    </location>
    <ligand>
        <name>Zn(2+)</name>
        <dbReference type="ChEBI" id="CHEBI:29105"/>
        <label>2</label>
    </ligand>
</feature>
<feature type="binding site" evidence="3">
    <location>
        <position position="123"/>
    </location>
    <ligand>
        <name>Mg(2+)</name>
        <dbReference type="ChEBI" id="CHEBI:18420"/>
    </ligand>
</feature>
<comment type="cofactor">
    <cofactor evidence="3">
        <name>Zn(2+)</name>
        <dbReference type="ChEBI" id="CHEBI:29105"/>
    </cofactor>
    <text evidence="3">Binds 2 Zn(2+) ions.</text>
</comment>
<dbReference type="SMART" id="SM00098">
    <property type="entry name" value="alkPPc"/>
    <property type="match status" value="1"/>
</dbReference>
<name>A0A194XN03_MOLSC</name>
<dbReference type="InParanoid" id="A0A194XN03"/>
<comment type="cofactor">
    <cofactor evidence="3">
        <name>Mg(2+)</name>
        <dbReference type="ChEBI" id="CHEBI:18420"/>
    </cofactor>
    <text evidence="3">Binds 1 Mg(2+) ion.</text>
</comment>
<evidence type="ECO:0000256" key="3">
    <source>
        <dbReference type="PIRSR" id="PIRSR601952-2"/>
    </source>
</evidence>
<dbReference type="CDD" id="cd16012">
    <property type="entry name" value="ALP"/>
    <property type="match status" value="1"/>
</dbReference>
<feature type="active site" description="Phosphoserine intermediate" evidence="2">
    <location>
        <position position="166"/>
    </location>
</feature>